<dbReference type="Proteomes" id="UP001139006">
    <property type="component" value="Unassembled WGS sequence"/>
</dbReference>
<keyword evidence="2" id="KW-1185">Reference proteome</keyword>
<dbReference type="AlphaFoldDB" id="A0A9X2FJA1"/>
<proteinExistence type="predicted"/>
<accession>A0A9X2FJA1</accession>
<gene>
    <name evidence="1" type="ORF">LB941_05575</name>
</gene>
<organism evidence="1 2">
    <name type="scientific">Ligilactobacillus ubinensis</name>
    <dbReference type="NCBI Taxonomy" id="2876789"/>
    <lineage>
        <taxon>Bacteria</taxon>
        <taxon>Bacillati</taxon>
        <taxon>Bacillota</taxon>
        <taxon>Bacilli</taxon>
        <taxon>Lactobacillales</taxon>
        <taxon>Lactobacillaceae</taxon>
        <taxon>Ligilactobacillus</taxon>
    </lineage>
</organism>
<comment type="caution">
    <text evidence="1">The sequence shown here is derived from an EMBL/GenBank/DDBJ whole genome shotgun (WGS) entry which is preliminary data.</text>
</comment>
<protein>
    <submittedName>
        <fullName evidence="1">Uncharacterized protein</fullName>
    </submittedName>
</protein>
<sequence length="100" mass="11496">MLLKDLLSATADMNMQLHLYFEVTTSNKSLLCVYDIEKTKTRVNLLVNSNSIIPAISLELFYTLCSDEQPQTPIYIYDTHANVSYPIFGYRIQEAMLLLK</sequence>
<reference evidence="1 2" key="1">
    <citation type="journal article" date="2023" name="Int. J. Syst. Evol. Microbiol.">
        <title>Ligilactobacillus ubinensis sp. nov., a novel species isolated from the wild ferment of a durian fruit (Durio zibethinus).</title>
        <authorList>
            <person name="Heng Y.C."/>
            <person name="Menon N."/>
            <person name="Chen B."/>
            <person name="Loo B.Z.L."/>
            <person name="Wong G.W.J."/>
            <person name="Lim A.C.H."/>
            <person name="Silvaraju S."/>
            <person name="Kittelmann S."/>
        </authorList>
    </citation>
    <scope>NUCLEOTIDE SEQUENCE [LARGE SCALE GENOMIC DNA]</scope>
    <source>
        <strain evidence="1 2">WILCCON 0076</strain>
    </source>
</reference>
<name>A0A9X2FJA1_9LACO</name>
<dbReference type="RefSeq" id="WP_253360186.1">
    <property type="nucleotide sequence ID" value="NZ_JAIULA010000008.1"/>
</dbReference>
<evidence type="ECO:0000313" key="2">
    <source>
        <dbReference type="Proteomes" id="UP001139006"/>
    </source>
</evidence>
<dbReference type="EMBL" id="JAIULA010000008">
    <property type="protein sequence ID" value="MCP0886807.1"/>
    <property type="molecule type" value="Genomic_DNA"/>
</dbReference>
<evidence type="ECO:0000313" key="1">
    <source>
        <dbReference type="EMBL" id="MCP0886807.1"/>
    </source>
</evidence>